<sequence>MARAARPQKLELEKRAEMEIRRNSKAKKRRNADGMGGPSKKKTTINECMVPEERRSASPADDYIENLVRQHHDSLDQSVGVLEALVEPSAMSCGNLHTSRLADAKAMKQAAKSGQIMVEGIVILQQGA</sequence>
<accession>A0ACC3DU66</accession>
<dbReference type="EMBL" id="JAWDJW010000664">
    <property type="protein sequence ID" value="KAK3080242.1"/>
    <property type="molecule type" value="Genomic_DNA"/>
</dbReference>
<dbReference type="Proteomes" id="UP001186974">
    <property type="component" value="Unassembled WGS sequence"/>
</dbReference>
<evidence type="ECO:0000313" key="1">
    <source>
        <dbReference type="EMBL" id="KAK3080242.1"/>
    </source>
</evidence>
<protein>
    <submittedName>
        <fullName evidence="1">Uncharacterized protein</fullName>
    </submittedName>
</protein>
<proteinExistence type="predicted"/>
<evidence type="ECO:0000313" key="2">
    <source>
        <dbReference type="Proteomes" id="UP001186974"/>
    </source>
</evidence>
<keyword evidence="2" id="KW-1185">Reference proteome</keyword>
<reference evidence="1" key="1">
    <citation type="submission" date="2024-09" db="EMBL/GenBank/DDBJ databases">
        <title>Black Yeasts Isolated from many extreme environments.</title>
        <authorList>
            <person name="Coleine C."/>
            <person name="Stajich J.E."/>
            <person name="Selbmann L."/>
        </authorList>
    </citation>
    <scope>NUCLEOTIDE SEQUENCE</scope>
    <source>
        <strain evidence="1">CCFEE 5737</strain>
    </source>
</reference>
<comment type="caution">
    <text evidence="1">The sequence shown here is derived from an EMBL/GenBank/DDBJ whole genome shotgun (WGS) entry which is preliminary data.</text>
</comment>
<name>A0ACC3DU66_9PEZI</name>
<organism evidence="1 2">
    <name type="scientific">Coniosporium uncinatum</name>
    <dbReference type="NCBI Taxonomy" id="93489"/>
    <lineage>
        <taxon>Eukaryota</taxon>
        <taxon>Fungi</taxon>
        <taxon>Dikarya</taxon>
        <taxon>Ascomycota</taxon>
        <taxon>Pezizomycotina</taxon>
        <taxon>Dothideomycetes</taxon>
        <taxon>Dothideomycetes incertae sedis</taxon>
        <taxon>Coniosporium</taxon>
    </lineage>
</organism>
<gene>
    <name evidence="1" type="ORF">LTS18_002762</name>
</gene>